<evidence type="ECO:0000256" key="2">
    <source>
        <dbReference type="ARBA" id="ARBA00022679"/>
    </source>
</evidence>
<dbReference type="KEGG" id="lfv:LF543_04090"/>
<dbReference type="PANTHER" id="PTHR43542:SF1">
    <property type="entry name" value="METHYLTRANSFERASE"/>
    <property type="match status" value="1"/>
</dbReference>
<evidence type="ECO:0000313" key="5">
    <source>
        <dbReference type="Proteomes" id="UP000327194"/>
    </source>
</evidence>
<dbReference type="InterPro" id="IPR004398">
    <property type="entry name" value="RNA_MeTrfase_RsmD"/>
</dbReference>
<reference evidence="4 5" key="1">
    <citation type="submission" date="2019-10" db="EMBL/GenBank/DDBJ databases">
        <title>Genome sequencing of Lactobacillus fructivorans.</title>
        <authorList>
            <person name="Kim K."/>
        </authorList>
    </citation>
    <scope>NUCLEOTIDE SEQUENCE [LARGE SCALE GENOMIC DNA]</scope>
    <source>
        <strain evidence="4 5">LF543</strain>
    </source>
</reference>
<dbReference type="NCBIfam" id="TIGR00095">
    <property type="entry name" value="16S rRNA (guanine(966)-N(2))-methyltransferase RsmD"/>
    <property type="match status" value="1"/>
</dbReference>
<dbReference type="AlphaFoldDB" id="A0AAE6TWZ7"/>
<sequence>MRIISGKFGGRKLKPVPGNKTRPTTDKVREALFNMIGPYFNGGNFLDLYAGSGAVSLEAVSRGMDHAILVDKQYAAYKTIQENIAMVSDPNDFSVWKMNAESALTKLKKEGQSFDYIFLDPPYKKQQMMKQLDEIAKDHLLNNNGMVICETDNQTNMSDDAANYRLIKQKDYGLTIISIYRIMN</sequence>
<dbReference type="Pfam" id="PF03602">
    <property type="entry name" value="Cons_hypoth95"/>
    <property type="match status" value="1"/>
</dbReference>
<dbReference type="InterPro" id="IPR029063">
    <property type="entry name" value="SAM-dependent_MTases_sf"/>
</dbReference>
<dbReference type="RefSeq" id="WP_010021248.1">
    <property type="nucleotide sequence ID" value="NZ_AZDS01000001.1"/>
</dbReference>
<dbReference type="PIRSF" id="PIRSF004553">
    <property type="entry name" value="CHP00095"/>
    <property type="match status" value="1"/>
</dbReference>
<keyword evidence="2 4" id="KW-0808">Transferase</keyword>
<accession>A0AAE6TWZ7</accession>
<dbReference type="SUPFAM" id="SSF53335">
    <property type="entry name" value="S-adenosyl-L-methionine-dependent methyltransferases"/>
    <property type="match status" value="1"/>
</dbReference>
<dbReference type="InterPro" id="IPR002052">
    <property type="entry name" value="DNA_methylase_N6_adenine_CS"/>
</dbReference>
<dbReference type="CDD" id="cd02440">
    <property type="entry name" value="AdoMet_MTases"/>
    <property type="match status" value="1"/>
</dbReference>
<dbReference type="GO" id="GO:0052913">
    <property type="term" value="F:16S rRNA (guanine(966)-N(2))-methyltransferase activity"/>
    <property type="evidence" value="ECO:0007669"/>
    <property type="project" value="UniProtKB-EC"/>
</dbReference>
<dbReference type="Proteomes" id="UP000327194">
    <property type="component" value="Chromosome"/>
</dbReference>
<organism evidence="4 5">
    <name type="scientific">Fructilactobacillus fructivorans</name>
    <dbReference type="NCBI Taxonomy" id="1614"/>
    <lineage>
        <taxon>Bacteria</taxon>
        <taxon>Bacillati</taxon>
        <taxon>Bacillota</taxon>
        <taxon>Bacilli</taxon>
        <taxon>Lactobacillales</taxon>
        <taxon>Lactobacillaceae</taxon>
        <taxon>Fructilactobacillus</taxon>
    </lineage>
</organism>
<evidence type="ECO:0000313" key="4">
    <source>
        <dbReference type="EMBL" id="QFX92788.1"/>
    </source>
</evidence>
<dbReference type="EMBL" id="CP045562">
    <property type="protein sequence ID" value="QFX92788.1"/>
    <property type="molecule type" value="Genomic_DNA"/>
</dbReference>
<dbReference type="Gene3D" id="3.40.50.150">
    <property type="entry name" value="Vaccinia Virus protein VP39"/>
    <property type="match status" value="1"/>
</dbReference>
<name>A0AAE6TWZ7_9LACO</name>
<feature type="region of interest" description="Disordered" evidence="3">
    <location>
        <begin position="1"/>
        <end position="23"/>
    </location>
</feature>
<dbReference type="EC" id="2.1.1.171" evidence="4"/>
<gene>
    <name evidence="4" type="primary">rsmD</name>
    <name evidence="4" type="ORF">LF543_04090</name>
</gene>
<dbReference type="PANTHER" id="PTHR43542">
    <property type="entry name" value="METHYLTRANSFERASE"/>
    <property type="match status" value="1"/>
</dbReference>
<protein>
    <submittedName>
        <fullName evidence="4">16S rRNA (Guanine(966)-N(2))-methyltransferase RsmD</fullName>
        <ecNumber evidence="4">2.1.1.171</ecNumber>
    </submittedName>
</protein>
<dbReference type="GO" id="GO:0003676">
    <property type="term" value="F:nucleic acid binding"/>
    <property type="evidence" value="ECO:0007669"/>
    <property type="project" value="InterPro"/>
</dbReference>
<evidence type="ECO:0000256" key="1">
    <source>
        <dbReference type="ARBA" id="ARBA00022603"/>
    </source>
</evidence>
<proteinExistence type="predicted"/>
<dbReference type="PROSITE" id="PS00092">
    <property type="entry name" value="N6_MTASE"/>
    <property type="match status" value="1"/>
</dbReference>
<evidence type="ECO:0000256" key="3">
    <source>
        <dbReference type="SAM" id="MobiDB-lite"/>
    </source>
</evidence>
<keyword evidence="1 4" id="KW-0489">Methyltransferase</keyword>